<comment type="caution">
    <text evidence="1">The sequence shown here is derived from an EMBL/GenBank/DDBJ whole genome shotgun (WGS) entry which is preliminary data.</text>
</comment>
<evidence type="ECO:0000313" key="1">
    <source>
        <dbReference type="EMBL" id="OIQ82078.1"/>
    </source>
</evidence>
<dbReference type="EMBL" id="MLJW01000846">
    <property type="protein sequence ID" value="OIQ82078.1"/>
    <property type="molecule type" value="Genomic_DNA"/>
</dbReference>
<dbReference type="AlphaFoldDB" id="A0A1J5QEV4"/>
<name>A0A1J5QEV4_9ZZZZ</name>
<sequence>MPAALLRFTRPFARHARHFHELAGFYRQRGQLLPEQLAELIERMREMRGGEIEISRSLRLGVGTDIRKNRAHAVCMLECGLPCLQIDRSDKRSRISASLVRKGRSAPRRRSVRIGLVCVRRDTRPGRYDRV</sequence>
<gene>
    <name evidence="1" type="ORF">GALL_361480</name>
</gene>
<organism evidence="1">
    <name type="scientific">mine drainage metagenome</name>
    <dbReference type="NCBI Taxonomy" id="410659"/>
    <lineage>
        <taxon>unclassified sequences</taxon>
        <taxon>metagenomes</taxon>
        <taxon>ecological metagenomes</taxon>
    </lineage>
</organism>
<protein>
    <submittedName>
        <fullName evidence="1">Uncharacterized protein</fullName>
    </submittedName>
</protein>
<accession>A0A1J5QEV4</accession>
<proteinExistence type="predicted"/>
<reference evidence="1" key="1">
    <citation type="submission" date="2016-10" db="EMBL/GenBank/DDBJ databases">
        <title>Sequence of Gallionella enrichment culture.</title>
        <authorList>
            <person name="Poehlein A."/>
            <person name="Muehling M."/>
            <person name="Daniel R."/>
        </authorList>
    </citation>
    <scope>NUCLEOTIDE SEQUENCE</scope>
</reference>